<dbReference type="Pfam" id="PF02518">
    <property type="entry name" value="HATPase_c"/>
    <property type="match status" value="1"/>
</dbReference>
<keyword evidence="4" id="KW-0808">Transferase</keyword>
<dbReference type="InterPro" id="IPR003594">
    <property type="entry name" value="HATPase_dom"/>
</dbReference>
<dbReference type="InterPro" id="IPR011712">
    <property type="entry name" value="Sig_transdc_His_kin_sub3_dim/P"/>
</dbReference>
<evidence type="ECO:0000256" key="2">
    <source>
        <dbReference type="ARBA" id="ARBA00012438"/>
    </source>
</evidence>
<dbReference type="Pfam" id="PF07730">
    <property type="entry name" value="HisKA_3"/>
    <property type="match status" value="1"/>
</dbReference>
<feature type="transmembrane region" description="Helical" evidence="9">
    <location>
        <begin position="39"/>
        <end position="56"/>
    </location>
</feature>
<sequence length="439" mass="46577">MSRIAELYRRLLAWRWTILDVVLAAGLTLVSVQQSGDRGLQWWLFAVPMVTGLVVHRRWPMVAVLLTVAGALGHHLPFATGAEALDLAVPLTLFTLASSDRSRRVVAVTFGVVLLSVAGLSLLQPVLPTAAEPRQAPLSTGSTSGVDPSGQRMCALPAPGQTQVTAVPVDPRGIGAQMIAALRQGAGSLLVLALAYLLGENVRNRRIRLQTLERRALDLQHEQQQRIALATAAERARITRELHDVVAHGLSVMVVQAQGGAAALRRHPDRTEAALQSVIAAGRSSLAEMRRLLAVVRQDPAEDPELAPQPGVEALPDLVDRLRAAGTHVTLAVEGVPAPMPVSVDLSVYRIAQEALTNTLKHAGDGASATVRLGFRPDVLEIEVVDDGVGKPPPTDGKGNGLRGIRERVVILGGELTVGPSASGGFQVLARIPLRPGDR</sequence>
<gene>
    <name evidence="11" type="ORF">ACFP2T_00035</name>
</gene>
<dbReference type="InterPro" id="IPR036890">
    <property type="entry name" value="HATPase_C_sf"/>
</dbReference>
<comment type="caution">
    <text evidence="11">The sequence shown here is derived from an EMBL/GenBank/DDBJ whole genome shotgun (WGS) entry which is preliminary data.</text>
</comment>
<feature type="transmembrane region" description="Helical" evidence="9">
    <location>
        <begin position="105"/>
        <end position="123"/>
    </location>
</feature>
<dbReference type="GO" id="GO:0016301">
    <property type="term" value="F:kinase activity"/>
    <property type="evidence" value="ECO:0007669"/>
    <property type="project" value="UniProtKB-KW"/>
</dbReference>
<organism evidence="11 12">
    <name type="scientific">Plantactinospora solaniradicis</name>
    <dbReference type="NCBI Taxonomy" id="1723736"/>
    <lineage>
        <taxon>Bacteria</taxon>
        <taxon>Bacillati</taxon>
        <taxon>Actinomycetota</taxon>
        <taxon>Actinomycetes</taxon>
        <taxon>Micromonosporales</taxon>
        <taxon>Micromonosporaceae</taxon>
        <taxon>Plantactinospora</taxon>
    </lineage>
</organism>
<dbReference type="InterPro" id="IPR050482">
    <property type="entry name" value="Sensor_HK_TwoCompSys"/>
</dbReference>
<dbReference type="Gene3D" id="1.20.5.1930">
    <property type="match status" value="1"/>
</dbReference>
<evidence type="ECO:0000256" key="1">
    <source>
        <dbReference type="ARBA" id="ARBA00000085"/>
    </source>
</evidence>
<dbReference type="EMBL" id="JBHSPR010000001">
    <property type="protein sequence ID" value="MFC6014587.1"/>
    <property type="molecule type" value="Genomic_DNA"/>
</dbReference>
<reference evidence="12" key="1">
    <citation type="journal article" date="2019" name="Int. J. Syst. Evol. Microbiol.">
        <title>The Global Catalogue of Microorganisms (GCM) 10K type strain sequencing project: providing services to taxonomists for standard genome sequencing and annotation.</title>
        <authorList>
            <consortium name="The Broad Institute Genomics Platform"/>
            <consortium name="The Broad Institute Genome Sequencing Center for Infectious Disease"/>
            <person name="Wu L."/>
            <person name="Ma J."/>
        </authorList>
    </citation>
    <scope>NUCLEOTIDE SEQUENCE [LARGE SCALE GENOMIC DNA]</scope>
    <source>
        <strain evidence="12">ZS-35-S2</strain>
    </source>
</reference>
<keyword evidence="6 11" id="KW-0418">Kinase</keyword>
<accession>A0ABW1K049</accession>
<dbReference type="PANTHER" id="PTHR24421">
    <property type="entry name" value="NITRATE/NITRITE SENSOR PROTEIN NARX-RELATED"/>
    <property type="match status" value="1"/>
</dbReference>
<dbReference type="Gene3D" id="3.30.565.10">
    <property type="entry name" value="Histidine kinase-like ATPase, C-terminal domain"/>
    <property type="match status" value="1"/>
</dbReference>
<keyword evidence="5" id="KW-0547">Nucleotide-binding</keyword>
<evidence type="ECO:0000256" key="3">
    <source>
        <dbReference type="ARBA" id="ARBA00022553"/>
    </source>
</evidence>
<dbReference type="RefSeq" id="WP_377415912.1">
    <property type="nucleotide sequence ID" value="NZ_JBHSPR010000001.1"/>
</dbReference>
<evidence type="ECO:0000256" key="9">
    <source>
        <dbReference type="SAM" id="Phobius"/>
    </source>
</evidence>
<keyword evidence="9" id="KW-0812">Transmembrane</keyword>
<comment type="catalytic activity">
    <reaction evidence="1">
        <text>ATP + protein L-histidine = ADP + protein N-phospho-L-histidine.</text>
        <dbReference type="EC" id="2.7.13.3"/>
    </reaction>
</comment>
<dbReference type="SUPFAM" id="SSF55874">
    <property type="entry name" value="ATPase domain of HSP90 chaperone/DNA topoisomerase II/histidine kinase"/>
    <property type="match status" value="1"/>
</dbReference>
<dbReference type="EC" id="2.7.13.3" evidence="2"/>
<dbReference type="CDD" id="cd16917">
    <property type="entry name" value="HATPase_UhpB-NarQ-NarX-like"/>
    <property type="match status" value="1"/>
</dbReference>
<name>A0ABW1K049_9ACTN</name>
<dbReference type="Proteomes" id="UP001596203">
    <property type="component" value="Unassembled WGS sequence"/>
</dbReference>
<evidence type="ECO:0000256" key="8">
    <source>
        <dbReference type="ARBA" id="ARBA00023012"/>
    </source>
</evidence>
<keyword evidence="7" id="KW-0067">ATP-binding</keyword>
<evidence type="ECO:0000313" key="11">
    <source>
        <dbReference type="EMBL" id="MFC6014587.1"/>
    </source>
</evidence>
<keyword evidence="12" id="KW-1185">Reference proteome</keyword>
<feature type="domain" description="Histidine kinase/HSP90-like ATPase" evidence="10">
    <location>
        <begin position="343"/>
        <end position="436"/>
    </location>
</feature>
<evidence type="ECO:0000313" key="12">
    <source>
        <dbReference type="Proteomes" id="UP001596203"/>
    </source>
</evidence>
<keyword evidence="9" id="KW-1133">Transmembrane helix</keyword>
<evidence type="ECO:0000256" key="7">
    <source>
        <dbReference type="ARBA" id="ARBA00022840"/>
    </source>
</evidence>
<keyword evidence="8" id="KW-0902">Two-component regulatory system</keyword>
<proteinExistence type="predicted"/>
<evidence type="ECO:0000259" key="10">
    <source>
        <dbReference type="SMART" id="SM00387"/>
    </source>
</evidence>
<keyword evidence="9" id="KW-0472">Membrane</keyword>
<evidence type="ECO:0000256" key="5">
    <source>
        <dbReference type="ARBA" id="ARBA00022741"/>
    </source>
</evidence>
<keyword evidence="3" id="KW-0597">Phosphoprotein</keyword>
<dbReference type="PANTHER" id="PTHR24421:SF10">
    <property type="entry name" value="NITRATE_NITRITE SENSOR PROTEIN NARQ"/>
    <property type="match status" value="1"/>
</dbReference>
<evidence type="ECO:0000256" key="6">
    <source>
        <dbReference type="ARBA" id="ARBA00022777"/>
    </source>
</evidence>
<dbReference type="SMART" id="SM00387">
    <property type="entry name" value="HATPase_c"/>
    <property type="match status" value="1"/>
</dbReference>
<protein>
    <recommendedName>
        <fullName evidence="2">histidine kinase</fullName>
        <ecNumber evidence="2">2.7.13.3</ecNumber>
    </recommendedName>
</protein>
<feature type="transmembrane region" description="Helical" evidence="9">
    <location>
        <begin position="12"/>
        <end position="33"/>
    </location>
</feature>
<evidence type="ECO:0000256" key="4">
    <source>
        <dbReference type="ARBA" id="ARBA00022679"/>
    </source>
</evidence>